<dbReference type="GO" id="GO:0003677">
    <property type="term" value="F:DNA binding"/>
    <property type="evidence" value="ECO:0007669"/>
    <property type="project" value="UniProtKB-KW"/>
</dbReference>
<evidence type="ECO:0000256" key="1">
    <source>
        <dbReference type="ARBA" id="ARBA00023015"/>
    </source>
</evidence>
<dbReference type="InterPro" id="IPR050389">
    <property type="entry name" value="LysR-type_TF"/>
</dbReference>
<keyword evidence="3" id="KW-0804">Transcription</keyword>
<evidence type="ECO:0000259" key="4">
    <source>
        <dbReference type="Pfam" id="PF03466"/>
    </source>
</evidence>
<dbReference type="AlphaFoldDB" id="A0A1J5P9L5"/>
<dbReference type="PANTHER" id="PTHR30118">
    <property type="entry name" value="HTH-TYPE TRANSCRIPTIONAL REGULATOR LEUO-RELATED"/>
    <property type="match status" value="1"/>
</dbReference>
<sequence>MDTALQALGWRRRVRLSLNSFLLVPEVIARTDLIATVPARLAWQWADRVAVLAPPCALDGFEVSMAWHARTHTDPAQVWLRDRLRAAVDAADMDAAGARLPPEPPAPPLR</sequence>
<comment type="caution">
    <text evidence="5">The sequence shown here is derived from an EMBL/GenBank/DDBJ whole genome shotgun (WGS) entry which is preliminary data.</text>
</comment>
<dbReference type="Pfam" id="PF03466">
    <property type="entry name" value="LysR_substrate"/>
    <property type="match status" value="1"/>
</dbReference>
<dbReference type="InterPro" id="IPR005119">
    <property type="entry name" value="LysR_subst-bd"/>
</dbReference>
<evidence type="ECO:0000256" key="3">
    <source>
        <dbReference type="ARBA" id="ARBA00023163"/>
    </source>
</evidence>
<keyword evidence="1" id="KW-0805">Transcription regulation</keyword>
<proteinExistence type="predicted"/>
<organism evidence="5">
    <name type="scientific">mine drainage metagenome</name>
    <dbReference type="NCBI Taxonomy" id="410659"/>
    <lineage>
        <taxon>unclassified sequences</taxon>
        <taxon>metagenomes</taxon>
        <taxon>ecological metagenomes</taxon>
    </lineage>
</organism>
<dbReference type="Gene3D" id="3.40.190.10">
    <property type="entry name" value="Periplasmic binding protein-like II"/>
    <property type="match status" value="2"/>
</dbReference>
<protein>
    <submittedName>
        <fullName evidence="5">Nodulation protein D 2</fullName>
    </submittedName>
</protein>
<dbReference type="SUPFAM" id="SSF53850">
    <property type="entry name" value="Periplasmic binding protein-like II"/>
    <property type="match status" value="1"/>
</dbReference>
<name>A0A1J5P9L5_9ZZZZ</name>
<dbReference type="GO" id="GO:0006355">
    <property type="term" value="P:regulation of DNA-templated transcription"/>
    <property type="evidence" value="ECO:0007669"/>
    <property type="project" value="TreeGrafter"/>
</dbReference>
<feature type="domain" description="LysR substrate-binding" evidence="4">
    <location>
        <begin position="1"/>
        <end position="87"/>
    </location>
</feature>
<evidence type="ECO:0000313" key="5">
    <source>
        <dbReference type="EMBL" id="OIQ64172.1"/>
    </source>
</evidence>
<evidence type="ECO:0000256" key="2">
    <source>
        <dbReference type="ARBA" id="ARBA00023125"/>
    </source>
</evidence>
<dbReference type="EMBL" id="MLJW01008354">
    <property type="protein sequence ID" value="OIQ64172.1"/>
    <property type="molecule type" value="Genomic_DNA"/>
</dbReference>
<dbReference type="PANTHER" id="PTHR30118:SF15">
    <property type="entry name" value="TRANSCRIPTIONAL REGULATORY PROTEIN"/>
    <property type="match status" value="1"/>
</dbReference>
<accession>A0A1J5P9L5</accession>
<gene>
    <name evidence="5" type="primary">nodD2_5</name>
    <name evidence="5" type="ORF">GALL_542790</name>
</gene>
<reference evidence="5" key="1">
    <citation type="submission" date="2016-10" db="EMBL/GenBank/DDBJ databases">
        <title>Sequence of Gallionella enrichment culture.</title>
        <authorList>
            <person name="Poehlein A."/>
            <person name="Muehling M."/>
            <person name="Daniel R."/>
        </authorList>
    </citation>
    <scope>NUCLEOTIDE SEQUENCE</scope>
</reference>
<keyword evidence="2" id="KW-0238">DNA-binding</keyword>